<dbReference type="OrthoDB" id="6620093at2"/>
<dbReference type="PANTHER" id="PTHR48043:SF145">
    <property type="entry name" value="FI06409P-RELATED"/>
    <property type="match status" value="1"/>
</dbReference>
<organism evidence="4 5">
    <name type="scientific">Streptococcus ferus</name>
    <dbReference type="NCBI Taxonomy" id="1345"/>
    <lineage>
        <taxon>Bacteria</taxon>
        <taxon>Bacillati</taxon>
        <taxon>Bacillota</taxon>
        <taxon>Bacilli</taxon>
        <taxon>Lactobacillales</taxon>
        <taxon>Streptococcaceae</taxon>
        <taxon>Streptococcus</taxon>
    </lineage>
</organism>
<dbReference type="CDD" id="cd03784">
    <property type="entry name" value="GT1_Gtf-like"/>
    <property type="match status" value="1"/>
</dbReference>
<evidence type="ECO:0000313" key="4">
    <source>
        <dbReference type="EMBL" id="SQF41129.1"/>
    </source>
</evidence>
<dbReference type="FunFam" id="3.40.50.2000:FF:000072">
    <property type="entry name" value="Glycosyl transferase"/>
    <property type="match status" value="1"/>
</dbReference>
<dbReference type="PANTHER" id="PTHR48043">
    <property type="entry name" value="EG:EG0003.4 PROTEIN-RELATED"/>
    <property type="match status" value="1"/>
</dbReference>
<dbReference type="GO" id="GO:0008194">
    <property type="term" value="F:UDP-glycosyltransferase activity"/>
    <property type="evidence" value="ECO:0007669"/>
    <property type="project" value="InterPro"/>
</dbReference>
<protein>
    <submittedName>
        <fullName evidence="4">Glycosyltransferase</fullName>
        <ecNumber evidence="4">2.4.1.-</ecNumber>
    </submittedName>
</protein>
<dbReference type="SUPFAM" id="SSF53756">
    <property type="entry name" value="UDP-Glycosyltransferase/glycogen phosphorylase"/>
    <property type="match status" value="1"/>
</dbReference>
<evidence type="ECO:0000256" key="2">
    <source>
        <dbReference type="ARBA" id="ARBA00022676"/>
    </source>
</evidence>
<sequence length="389" mass="43805">MSARQRKILMVNLPFSGHTNPTLELARVLVGLGHQVAYVHAPEWRGKVEQTGAHFIPYDNYPDNLSASRKELRSFSAAYDTVFRVGKDFDCLIYEMLFVSGKALADHLGIPSFRLFSTFALNEQVISDFAQTGGGQLTAFFRYKPLLNFLSRRLQKRFGWYYPDIVNEITRNNPALNFTYTVREFQPYADDFDADKYQFVGPSIGDRGEAVFDFSEMSDPIIYVSLGTLLNTSVNFFKTCIEAFKHQPVSVIMSIGKTIKVEQLGALPDNVFVYPYVPQLEILQKASLFITHGGMNSVNESLYYGCPMLVIPMGNDQPRVAQQVVDLHLGKMVAHKGLTAKQLRDSAYSVLQDVSYQKKLEEFQNLSQSAGGNQAIAQMILKSLDNQPK</sequence>
<dbReference type="InterPro" id="IPR050271">
    <property type="entry name" value="UDP-glycosyltransferase"/>
</dbReference>
<dbReference type="Proteomes" id="UP000249495">
    <property type="component" value="Chromosome 1"/>
</dbReference>
<name>A0A2X3W1K3_9STRE</name>
<keyword evidence="5" id="KW-1185">Reference proteome</keyword>
<evidence type="ECO:0000256" key="1">
    <source>
        <dbReference type="ARBA" id="ARBA00009995"/>
    </source>
</evidence>
<dbReference type="KEGG" id="sfer:NCTC12278_01727"/>
<proteinExistence type="inferred from homology"/>
<evidence type="ECO:0000256" key="3">
    <source>
        <dbReference type="ARBA" id="ARBA00022679"/>
    </source>
</evidence>
<dbReference type="AlphaFoldDB" id="A0A2X3W1K3"/>
<dbReference type="EMBL" id="LS483343">
    <property type="protein sequence ID" value="SQF41129.1"/>
    <property type="molecule type" value="Genomic_DNA"/>
</dbReference>
<dbReference type="NCBIfam" id="TIGR01426">
    <property type="entry name" value="MGT"/>
    <property type="match status" value="1"/>
</dbReference>
<dbReference type="GO" id="GO:0016758">
    <property type="term" value="F:hexosyltransferase activity"/>
    <property type="evidence" value="ECO:0007669"/>
    <property type="project" value="InterPro"/>
</dbReference>
<dbReference type="Pfam" id="PF00201">
    <property type="entry name" value="UDPGT"/>
    <property type="match status" value="1"/>
</dbReference>
<keyword evidence="3 4" id="KW-0808">Transferase</keyword>
<evidence type="ECO:0000313" key="5">
    <source>
        <dbReference type="Proteomes" id="UP000249495"/>
    </source>
</evidence>
<dbReference type="InterPro" id="IPR006326">
    <property type="entry name" value="UDPGT_MGT-like"/>
</dbReference>
<dbReference type="Gene3D" id="3.40.50.2000">
    <property type="entry name" value="Glycogen Phosphorylase B"/>
    <property type="match status" value="2"/>
</dbReference>
<gene>
    <name evidence="4" type="primary">oleD</name>
    <name evidence="4" type="ORF">NCTC12278_01727</name>
</gene>
<comment type="similarity">
    <text evidence="1">Belongs to the UDP-glycosyltransferase family.</text>
</comment>
<reference evidence="4 5" key="1">
    <citation type="submission" date="2018-06" db="EMBL/GenBank/DDBJ databases">
        <authorList>
            <consortium name="Pathogen Informatics"/>
            <person name="Doyle S."/>
        </authorList>
    </citation>
    <scope>NUCLEOTIDE SEQUENCE [LARGE SCALE GENOMIC DNA]</scope>
    <source>
        <strain evidence="4 5">NCTC12278</strain>
    </source>
</reference>
<dbReference type="InterPro" id="IPR002213">
    <property type="entry name" value="UDP_glucos_trans"/>
</dbReference>
<dbReference type="EC" id="2.4.1.-" evidence="4"/>
<dbReference type="RefSeq" id="WP_040803918.1">
    <property type="nucleotide sequence ID" value="NZ_LS483343.1"/>
</dbReference>
<dbReference type="STRING" id="1123303.GCA_000372425_01277"/>
<accession>A0A2X3W1K3</accession>
<keyword evidence="2 4" id="KW-0328">Glycosyltransferase</keyword>